<comment type="caution">
    <text evidence="2">The sequence shown here is derived from an EMBL/GenBank/DDBJ whole genome shotgun (WGS) entry which is preliminary data.</text>
</comment>
<dbReference type="RefSeq" id="WP_115992506.1">
    <property type="nucleotide sequence ID" value="NZ_QRDY01000004.1"/>
</dbReference>
<feature type="domain" description="Copper amine oxidase-like N-terminal" evidence="1">
    <location>
        <begin position="40"/>
        <end position="157"/>
    </location>
</feature>
<dbReference type="InterPro" id="IPR012854">
    <property type="entry name" value="Cu_amine_oxidase-like_N"/>
</dbReference>
<dbReference type="EMBL" id="QRDY01000004">
    <property type="protein sequence ID" value="RED63221.1"/>
    <property type="molecule type" value="Genomic_DNA"/>
</dbReference>
<evidence type="ECO:0000259" key="1">
    <source>
        <dbReference type="Pfam" id="PF07833"/>
    </source>
</evidence>
<reference evidence="2 3" key="1">
    <citation type="submission" date="2018-07" db="EMBL/GenBank/DDBJ databases">
        <title>Genomic Encyclopedia of Type Strains, Phase III (KMG-III): the genomes of soil and plant-associated and newly described type strains.</title>
        <authorList>
            <person name="Whitman W."/>
        </authorList>
    </citation>
    <scope>NUCLEOTIDE SEQUENCE [LARGE SCALE GENOMIC DNA]</scope>
    <source>
        <strain evidence="2 3">CECT 8236</strain>
    </source>
</reference>
<evidence type="ECO:0000313" key="2">
    <source>
        <dbReference type="EMBL" id="RED63221.1"/>
    </source>
</evidence>
<dbReference type="OrthoDB" id="2608075at2"/>
<gene>
    <name evidence="2" type="ORF">DFP95_104215</name>
</gene>
<dbReference type="Pfam" id="PF07833">
    <property type="entry name" value="Cu_amine_oxidN1"/>
    <property type="match status" value="1"/>
</dbReference>
<keyword evidence="3" id="KW-1185">Reference proteome</keyword>
<dbReference type="AlphaFoldDB" id="A0A3D9IND3"/>
<protein>
    <submittedName>
        <fullName evidence="2">Copper amine oxidase-like protein</fullName>
    </submittedName>
</protein>
<sequence length="337" mass="37947">MNRKWTFVLAAGLMVAVFSRSDNVVSAAPEHSTGIPNLLIDDQPVPFMKNHQAIVRNNRVYVPIGVFEHPSIQANVWVHPNEEEYTGSLINHKVQLTFDTTRTSFSYSDNETDNHKTTIASWNGATPFVHEKELMVPLRAIAEKLGIQVKWNNKTSVASLTTDAEYREQLDTVEEWEDLLGEQPIEEDDVSGEAITEPELSAYFEDNDLAISDYEIVSRYAAVALEIDESESSVFTVERRKNGQLGWDISIKTGANEEGFSVHRTNGFVSVAVYDETLKQEVEYGVVTFFYGKGESKTEKIYFEGNSGFLVKIPDSQVTGTVRLYGKDGSIYEDTFW</sequence>
<evidence type="ECO:0000313" key="3">
    <source>
        <dbReference type="Proteomes" id="UP000256869"/>
    </source>
</evidence>
<dbReference type="InterPro" id="IPR036582">
    <property type="entry name" value="Mao_N_sf"/>
</dbReference>
<dbReference type="Gene3D" id="3.30.457.10">
    <property type="entry name" value="Copper amine oxidase-like, N-terminal domain"/>
    <property type="match status" value="1"/>
</dbReference>
<organism evidence="2 3">
    <name type="scientific">Cohnella lupini</name>
    <dbReference type="NCBI Taxonomy" id="1294267"/>
    <lineage>
        <taxon>Bacteria</taxon>
        <taxon>Bacillati</taxon>
        <taxon>Bacillota</taxon>
        <taxon>Bacilli</taxon>
        <taxon>Bacillales</taxon>
        <taxon>Paenibacillaceae</taxon>
        <taxon>Cohnella</taxon>
    </lineage>
</organism>
<proteinExistence type="predicted"/>
<name>A0A3D9IND3_9BACL</name>
<dbReference type="SUPFAM" id="SSF55383">
    <property type="entry name" value="Copper amine oxidase, domain N"/>
    <property type="match status" value="1"/>
</dbReference>
<accession>A0A3D9IND3</accession>
<dbReference type="Proteomes" id="UP000256869">
    <property type="component" value="Unassembled WGS sequence"/>
</dbReference>